<proteinExistence type="predicted"/>
<feature type="compositionally biased region" description="Basic residues" evidence="1">
    <location>
        <begin position="808"/>
        <end position="820"/>
    </location>
</feature>
<comment type="caution">
    <text evidence="2">The sequence shown here is derived from an EMBL/GenBank/DDBJ whole genome shotgun (WGS) entry which is preliminary data.</text>
</comment>
<accession>A0ABV3V5I8</accession>
<evidence type="ECO:0000256" key="1">
    <source>
        <dbReference type="SAM" id="MobiDB-lite"/>
    </source>
</evidence>
<keyword evidence="3" id="KW-1185">Reference proteome</keyword>
<organism evidence="2 3">
    <name type="scientific">Kocuria carniphila</name>
    <dbReference type="NCBI Taxonomy" id="262208"/>
    <lineage>
        <taxon>Bacteria</taxon>
        <taxon>Bacillati</taxon>
        <taxon>Actinomycetota</taxon>
        <taxon>Actinomycetes</taxon>
        <taxon>Micrococcales</taxon>
        <taxon>Micrococcaceae</taxon>
        <taxon>Kocuria</taxon>
    </lineage>
</organism>
<dbReference type="RefSeq" id="WP_368629503.1">
    <property type="nucleotide sequence ID" value="NZ_JAYWLU010000010.1"/>
</dbReference>
<evidence type="ECO:0008006" key="4">
    <source>
        <dbReference type="Google" id="ProtNLM"/>
    </source>
</evidence>
<sequence>MGKKQARDLPSGRMVTADDEGLAAAFERMGEMLGRMNEGENPREYVLRGPAIIAEHVQAIAESLKDADAFDVIELMRMREMPMILEGYRESLADQMPAAVELVALILLARGQRAPVSTPTSKTRPAGLIPDLHERAREMLTLGSFALFSSGERNEFGPLTMLSAQFVSHNLTVQFMQYAHIHDEINEELFSSRHLDELLLETLGFSYEDFCAVREAIVRVHGEKFFAIRDTVGEMFEQRDEKKDDPAFEKEARSALMSMLELPGERATLTVQEIAEASGVPADRTQAVLDRFSLSFNDADDALALATKFLSGDNPFRSASLVKDADGNYILTGKPIGTDCFRQVVEEALKAVPAKFRRYEKRRMFVSEGLALKRLAALLGSDAAHANLKYFRANPGVEVSELGPDAQDINSIAEQTEADGLFIIEDVAICVEVKAKSISSHARRGHVQRLSADLRETVGSATEQALRLEKHIRTNHGLWLENREWLDLSEIREIRSVTVYLDDFGPLSTALDELVRAKVVGSDRFPWLVTLHDLSVIAEVIDRPAEFLLYLRRRTESEVSLKFSAVDELDLFMLFLSGGLWVEPDPDRVSEEFLGVAPSTVKERRRYQESAVPTRVMTQTDELDAWVYFQEGSSDVEAEKPSFGVLPGIARIVDFLQDGHKPGWFRFSADLLNLAEESQESLGDMVEHLASKTRQDGLHHNSLMAFAGAWGYPTLFMGSKPRKMSIQEASTRLAAYGFAKKHQIQSDRALMVVFDEEQRIRSIRYDNSPPAEDRELDGFVAEMGLIPPAVMGRPIPPSARRATARLNPSRKPKKRGKRGR</sequence>
<dbReference type="EMBL" id="JAYWLU010000010">
    <property type="protein sequence ID" value="MEX3595171.1"/>
    <property type="molecule type" value="Genomic_DNA"/>
</dbReference>
<reference evidence="2 3" key="1">
    <citation type="journal article" date="2024" name="Fungal Genet. Biol.">
        <title>The porcine skin microbiome exhibits broad fungal antagonism.</title>
        <authorList>
            <person name="De La Cruz K.F."/>
            <person name="Townsend E.C."/>
            <person name="Alex Cheong J.Z."/>
            <person name="Salamzade R."/>
            <person name="Liu A."/>
            <person name="Sandstrom S."/>
            <person name="Davila E."/>
            <person name="Huang L."/>
            <person name="Xu K.H."/>
            <person name="Wu S.Y."/>
            <person name="Meudt J.J."/>
            <person name="Shanmuganayagam D."/>
            <person name="Gibson A.L.F."/>
            <person name="Kalan L.R."/>
        </authorList>
    </citation>
    <scope>NUCLEOTIDE SEQUENCE [LARGE SCALE GENOMIC DNA]</scope>
    <source>
        <strain evidence="2 3">LK2625</strain>
    </source>
</reference>
<evidence type="ECO:0000313" key="3">
    <source>
        <dbReference type="Proteomes" id="UP001558481"/>
    </source>
</evidence>
<dbReference type="Proteomes" id="UP001558481">
    <property type="component" value="Unassembled WGS sequence"/>
</dbReference>
<protein>
    <recommendedName>
        <fullName evidence="4">Preprotein translocase subunit SecA</fullName>
    </recommendedName>
</protein>
<evidence type="ECO:0000313" key="2">
    <source>
        <dbReference type="EMBL" id="MEX3595171.1"/>
    </source>
</evidence>
<name>A0ABV3V5I8_9MICC</name>
<feature type="region of interest" description="Disordered" evidence="1">
    <location>
        <begin position="790"/>
        <end position="820"/>
    </location>
</feature>
<gene>
    <name evidence="2" type="ORF">VVR66_10645</name>
</gene>